<accession>A0AA86S825</accession>
<sequence>MKPLNRRFKENRVDLFDQRGRLVRNKPLNHLSTEWSYNFNINYQCTATTGFQNYMHDA</sequence>
<organism evidence="1 2">
    <name type="scientific">Sphenostylis stenocarpa</name>
    <dbReference type="NCBI Taxonomy" id="92480"/>
    <lineage>
        <taxon>Eukaryota</taxon>
        <taxon>Viridiplantae</taxon>
        <taxon>Streptophyta</taxon>
        <taxon>Embryophyta</taxon>
        <taxon>Tracheophyta</taxon>
        <taxon>Spermatophyta</taxon>
        <taxon>Magnoliopsida</taxon>
        <taxon>eudicotyledons</taxon>
        <taxon>Gunneridae</taxon>
        <taxon>Pentapetalae</taxon>
        <taxon>rosids</taxon>
        <taxon>fabids</taxon>
        <taxon>Fabales</taxon>
        <taxon>Fabaceae</taxon>
        <taxon>Papilionoideae</taxon>
        <taxon>50 kb inversion clade</taxon>
        <taxon>NPAAA clade</taxon>
        <taxon>indigoferoid/millettioid clade</taxon>
        <taxon>Phaseoleae</taxon>
        <taxon>Sphenostylis</taxon>
    </lineage>
</organism>
<proteinExistence type="predicted"/>
<keyword evidence="2" id="KW-1185">Reference proteome</keyword>
<reference evidence="1" key="1">
    <citation type="submission" date="2023-10" db="EMBL/GenBank/DDBJ databases">
        <authorList>
            <person name="Domelevo Entfellner J.-B."/>
        </authorList>
    </citation>
    <scope>NUCLEOTIDE SEQUENCE</scope>
</reference>
<dbReference type="EMBL" id="OY731400">
    <property type="protein sequence ID" value="CAJ1938478.1"/>
    <property type="molecule type" value="Genomic_DNA"/>
</dbReference>
<dbReference type="Gramene" id="rna-AYBTSS11_LOCUS8599">
    <property type="protein sequence ID" value="CAJ1938478.1"/>
    <property type="gene ID" value="gene-AYBTSS11_LOCUS8599"/>
</dbReference>
<evidence type="ECO:0000313" key="2">
    <source>
        <dbReference type="Proteomes" id="UP001189624"/>
    </source>
</evidence>
<dbReference type="Proteomes" id="UP001189624">
    <property type="component" value="Chromosome 3"/>
</dbReference>
<protein>
    <submittedName>
        <fullName evidence="1">Uncharacterized protein</fullName>
    </submittedName>
</protein>
<evidence type="ECO:0000313" key="1">
    <source>
        <dbReference type="EMBL" id="CAJ1938478.1"/>
    </source>
</evidence>
<name>A0AA86S825_9FABA</name>
<gene>
    <name evidence="1" type="ORF">AYBTSS11_LOCUS8599</name>
</gene>
<dbReference type="AlphaFoldDB" id="A0AA86S825"/>